<feature type="domain" description="BIG2" evidence="2">
    <location>
        <begin position="418"/>
        <end position="497"/>
    </location>
</feature>
<organism evidence="3 4">
    <name type="scientific">Acetivibrio ethanolgignens</name>
    <dbReference type="NCBI Taxonomy" id="290052"/>
    <lineage>
        <taxon>Bacteria</taxon>
        <taxon>Bacillati</taxon>
        <taxon>Bacillota</taxon>
        <taxon>Clostridia</taxon>
        <taxon>Eubacteriales</taxon>
        <taxon>Oscillospiraceae</taxon>
        <taxon>Acetivibrio</taxon>
    </lineage>
</organism>
<dbReference type="InterPro" id="IPR013783">
    <property type="entry name" value="Ig-like_fold"/>
</dbReference>
<dbReference type="AlphaFoldDB" id="A0A0V8QAH3"/>
<dbReference type="InterPro" id="IPR003343">
    <property type="entry name" value="Big_2"/>
</dbReference>
<feature type="compositionally biased region" description="Low complexity" evidence="1">
    <location>
        <begin position="70"/>
        <end position="82"/>
    </location>
</feature>
<feature type="compositionally biased region" description="Gly residues" evidence="1">
    <location>
        <begin position="49"/>
        <end position="61"/>
    </location>
</feature>
<keyword evidence="4" id="KW-1185">Reference proteome</keyword>
<dbReference type="EMBL" id="LNAM01000227">
    <property type="protein sequence ID" value="KSV57379.1"/>
    <property type="molecule type" value="Genomic_DNA"/>
</dbReference>
<gene>
    <name evidence="3" type="ORF">ASU35_16535</name>
</gene>
<accession>A0A0V8QAH3</accession>
<proteinExistence type="predicted"/>
<name>A0A0V8QAH3_9FIRM</name>
<comment type="caution">
    <text evidence="3">The sequence shown here is derived from an EMBL/GenBank/DDBJ whole genome shotgun (WGS) entry which is preliminary data.</text>
</comment>
<evidence type="ECO:0000313" key="3">
    <source>
        <dbReference type="EMBL" id="KSV57379.1"/>
    </source>
</evidence>
<evidence type="ECO:0000256" key="1">
    <source>
        <dbReference type="SAM" id="MobiDB-lite"/>
    </source>
</evidence>
<dbReference type="STRING" id="290052.ASU35_16535"/>
<dbReference type="InterPro" id="IPR008964">
    <property type="entry name" value="Invasin/intimin_cell_adhesion"/>
</dbReference>
<sequence>MYIIILELLYIFVLTFIAVADTHTLIDNYNITVSDKGTLTVSEQPSGEQGAGSGSSSGGSSSGNYTPGAPSTGGTTITVPVTGSENTVNVTAKVEGSKATVDEIKTEEIRKVTAGTDRAATVEVDLTGLGRKIDSVVLPSKSMEEIAKAAADKTNKMEGLAVKLTTATVELDSTALGAVVEQAKSGDIQLNVDDVGTTRLNEAQKTGVEKLDIHGGIEAYFTCNGQHIGDFKGGEATVKVPFAVPTGYRAAGFSVWYVAEDGGTTKYASIYEGGYLVFAVNHFSDFLIAYDEADASKAADTDGGKETVTMDTAFGTLRLRVDKSTKTTNRLVWAEASGADGYVVYGAQCNTKAKTYKITGLVVIKDGSTTTWTDKALKSGTYYKYYVKAYKLVDGKKVFIAKSKTVHATTTGGKYGNVKSVKVNDTDVTLKEGETFTIQASQVEADKSIQKHAAIKYESTNKKVAAVDSKGVITAKKAGTCYIYVYAQNGVYKKVKVTVKKA</sequence>
<feature type="region of interest" description="Disordered" evidence="1">
    <location>
        <begin position="40"/>
        <end position="82"/>
    </location>
</feature>
<dbReference type="SUPFAM" id="SSF49265">
    <property type="entry name" value="Fibronectin type III"/>
    <property type="match status" value="1"/>
</dbReference>
<dbReference type="Gene3D" id="2.60.40.10">
    <property type="entry name" value="Immunoglobulins"/>
    <property type="match status" value="1"/>
</dbReference>
<evidence type="ECO:0000313" key="4">
    <source>
        <dbReference type="Proteomes" id="UP000054874"/>
    </source>
</evidence>
<dbReference type="SUPFAM" id="SSF49373">
    <property type="entry name" value="Invasin/intimin cell-adhesion fragments"/>
    <property type="match status" value="1"/>
</dbReference>
<dbReference type="Pfam" id="PF02368">
    <property type="entry name" value="Big_2"/>
    <property type="match status" value="1"/>
</dbReference>
<dbReference type="Proteomes" id="UP000054874">
    <property type="component" value="Unassembled WGS sequence"/>
</dbReference>
<evidence type="ECO:0000259" key="2">
    <source>
        <dbReference type="Pfam" id="PF02368"/>
    </source>
</evidence>
<dbReference type="InterPro" id="IPR036116">
    <property type="entry name" value="FN3_sf"/>
</dbReference>
<dbReference type="Gene3D" id="2.60.40.1080">
    <property type="match status" value="1"/>
</dbReference>
<protein>
    <recommendedName>
        <fullName evidence="2">BIG2 domain-containing protein</fullName>
    </recommendedName>
</protein>
<reference evidence="3 4" key="1">
    <citation type="submission" date="2015-11" db="EMBL/GenBank/DDBJ databases">
        <title>Butyribacter intestini gen. nov., sp. nov., a butyric acid-producing bacterium of the family Lachnospiraceae isolated from the human faeces.</title>
        <authorList>
            <person name="Zou Y."/>
            <person name="Xue W."/>
            <person name="Luo G."/>
            <person name="Lv M."/>
        </authorList>
    </citation>
    <scope>NUCLEOTIDE SEQUENCE [LARGE SCALE GENOMIC DNA]</scope>
    <source>
        <strain evidence="3 4">ACET-33324</strain>
    </source>
</reference>